<dbReference type="Pfam" id="PF00147">
    <property type="entry name" value="Fibrinogen_C"/>
    <property type="match status" value="1"/>
</dbReference>
<keyword evidence="3 8" id="KW-0732">Signal</keyword>
<dbReference type="GO" id="GO:0009395">
    <property type="term" value="P:phospholipid catabolic process"/>
    <property type="evidence" value="ECO:0007669"/>
    <property type="project" value="Ensembl"/>
</dbReference>
<dbReference type="OMA" id="GQINTIF"/>
<dbReference type="GO" id="GO:0004859">
    <property type="term" value="F:phospholipase inhibitor activity"/>
    <property type="evidence" value="ECO:0007669"/>
    <property type="project" value="Ensembl"/>
</dbReference>
<dbReference type="GeneID" id="114598906"/>
<evidence type="ECO:0000313" key="10">
    <source>
        <dbReference type="Ensembl" id="ENSPMRP00000023641.1"/>
    </source>
</evidence>
<dbReference type="GeneTree" id="ENSGT00940000156746"/>
<gene>
    <name evidence="10" type="primary">ANGPTL3</name>
</gene>
<dbReference type="InterPro" id="IPR037579">
    <property type="entry name" value="FIB_ANG-like"/>
</dbReference>
<evidence type="ECO:0000256" key="5">
    <source>
        <dbReference type="ARBA" id="ARBA00023157"/>
    </source>
</evidence>
<dbReference type="InterPro" id="IPR002181">
    <property type="entry name" value="Fibrinogen_a/b/g_C_dom"/>
</dbReference>
<dbReference type="AlphaFoldDB" id="A0A670JGS1"/>
<dbReference type="SUPFAM" id="SSF56496">
    <property type="entry name" value="Fibrinogen C-terminal domain-like"/>
    <property type="match status" value="1"/>
</dbReference>
<proteinExistence type="predicted"/>
<reference evidence="10" key="2">
    <citation type="submission" date="2025-08" db="UniProtKB">
        <authorList>
            <consortium name="Ensembl"/>
        </authorList>
    </citation>
    <scope>IDENTIFICATION</scope>
</reference>
<evidence type="ECO:0000256" key="4">
    <source>
        <dbReference type="ARBA" id="ARBA00023054"/>
    </source>
</evidence>
<dbReference type="GO" id="GO:0045766">
    <property type="term" value="P:positive regulation of angiogenesis"/>
    <property type="evidence" value="ECO:0007669"/>
    <property type="project" value="Ensembl"/>
</dbReference>
<sequence>MKIILVLLFVISLVVATRIDGDEFSFVPESPEPRFAMLHDVQLLANGLLQLGRGLKDFAIKTKGQMDDIFQKLHLFDQSFNEISKQANEIKEDEEQLKNTTSMLQVNNEEIRNISVELNSKIEILSREKIQLQDKVGKLEEKITKLFQTQIENQEPEEIASLKNFVEQQDNHLRSLLKRVQAQHVQIGKQQEQIEDLEEKLSSPGFQDNTQTLFPLREENETRQTKRNTTAKVQDYKGNATDCMWIYSRGERSSGIYSIKPRGSEAFNVYCEIKAESAWTVIQNRSDGSLDFNQTWENYMNGFGNLDGEFWLGLQKIYSIVNQGDHILRIELEDSRANQRYIEYTFTMGGSETDYTALLSRITGNIPNVLPEQKEVKFSTKDHNSNTERKVNCPENNSGGWWHTACEETNLNGKYIKSSSRGKLERKKRVLYWKPQKGRPYFIKSTKLMIHSTDFENFD</sequence>
<dbReference type="Proteomes" id="UP000472272">
    <property type="component" value="Chromosome 6"/>
</dbReference>
<comment type="subcellular location">
    <subcellularLocation>
        <location evidence="1">Secreted</location>
    </subcellularLocation>
</comment>
<dbReference type="Ensembl" id="ENSPMRT00000025089.1">
    <property type="protein sequence ID" value="ENSPMRP00000023641.1"/>
    <property type="gene ID" value="ENSPMRG00000015301.1"/>
</dbReference>
<dbReference type="GO" id="GO:0005769">
    <property type="term" value="C:early endosome"/>
    <property type="evidence" value="ECO:0007669"/>
    <property type="project" value="Ensembl"/>
</dbReference>
<evidence type="ECO:0000256" key="7">
    <source>
        <dbReference type="SAM" id="Coils"/>
    </source>
</evidence>
<dbReference type="GO" id="GO:0030335">
    <property type="term" value="P:positive regulation of cell migration"/>
    <property type="evidence" value="ECO:0007669"/>
    <property type="project" value="Ensembl"/>
</dbReference>
<dbReference type="SMART" id="SM00186">
    <property type="entry name" value="FBG"/>
    <property type="match status" value="1"/>
</dbReference>
<evidence type="ECO:0000256" key="3">
    <source>
        <dbReference type="ARBA" id="ARBA00022729"/>
    </source>
</evidence>
<dbReference type="CTD" id="27329"/>
<dbReference type="PROSITE" id="PS51406">
    <property type="entry name" value="FIBRINOGEN_C_2"/>
    <property type="match status" value="1"/>
</dbReference>
<dbReference type="PANTHER" id="PTHR47221">
    <property type="entry name" value="FIBRINOGEN ALPHA CHAIN"/>
    <property type="match status" value="1"/>
</dbReference>
<dbReference type="GO" id="GO:0010903">
    <property type="term" value="P:negative regulation of very-low-density lipoprotein particle remodeling"/>
    <property type="evidence" value="ECO:0007669"/>
    <property type="project" value="Ensembl"/>
</dbReference>
<feature type="domain" description="Fibrinogen C-terminal" evidence="9">
    <location>
        <begin position="234"/>
        <end position="454"/>
    </location>
</feature>
<dbReference type="GO" id="GO:0050996">
    <property type="term" value="P:positive regulation of lipid catabolic process"/>
    <property type="evidence" value="ECO:0007669"/>
    <property type="project" value="Ensembl"/>
</dbReference>
<keyword evidence="4 7" id="KW-0175">Coiled coil</keyword>
<evidence type="ECO:0000256" key="1">
    <source>
        <dbReference type="ARBA" id="ARBA00004613"/>
    </source>
</evidence>
<protein>
    <submittedName>
        <fullName evidence="10">Angiopoietin like 3</fullName>
    </submittedName>
</protein>
<dbReference type="Gene3D" id="3.90.215.10">
    <property type="entry name" value="Gamma Fibrinogen, chain A, domain 1"/>
    <property type="match status" value="1"/>
</dbReference>
<evidence type="ECO:0000256" key="8">
    <source>
        <dbReference type="SAM" id="SignalP"/>
    </source>
</evidence>
<dbReference type="InterPro" id="IPR036056">
    <property type="entry name" value="Fibrinogen-like_C"/>
</dbReference>
<dbReference type="GO" id="GO:0005794">
    <property type="term" value="C:Golgi apparatus"/>
    <property type="evidence" value="ECO:0007669"/>
    <property type="project" value="Ensembl"/>
</dbReference>
<keyword evidence="11" id="KW-1185">Reference proteome</keyword>
<keyword evidence="6" id="KW-0325">Glycoprotein</keyword>
<dbReference type="GO" id="GO:0008203">
    <property type="term" value="P:cholesterol metabolic process"/>
    <property type="evidence" value="ECO:0007669"/>
    <property type="project" value="Ensembl"/>
</dbReference>
<evidence type="ECO:0000256" key="6">
    <source>
        <dbReference type="ARBA" id="ARBA00023180"/>
    </source>
</evidence>
<organism evidence="10 11">
    <name type="scientific">Podarcis muralis</name>
    <name type="common">Wall lizard</name>
    <name type="synonym">Lacerta muralis</name>
    <dbReference type="NCBI Taxonomy" id="64176"/>
    <lineage>
        <taxon>Eukaryota</taxon>
        <taxon>Metazoa</taxon>
        <taxon>Chordata</taxon>
        <taxon>Craniata</taxon>
        <taxon>Vertebrata</taxon>
        <taxon>Euteleostomi</taxon>
        <taxon>Lepidosauria</taxon>
        <taxon>Squamata</taxon>
        <taxon>Bifurcata</taxon>
        <taxon>Unidentata</taxon>
        <taxon>Episquamata</taxon>
        <taxon>Laterata</taxon>
        <taxon>Lacertibaenia</taxon>
        <taxon>Lacertidae</taxon>
        <taxon>Podarcis</taxon>
    </lineage>
</organism>
<dbReference type="GO" id="GO:0006631">
    <property type="term" value="P:fatty acid metabolic process"/>
    <property type="evidence" value="ECO:0007669"/>
    <property type="project" value="Ensembl"/>
</dbReference>
<dbReference type="KEGG" id="pmua:114598906"/>
<evidence type="ECO:0000256" key="2">
    <source>
        <dbReference type="ARBA" id="ARBA00022525"/>
    </source>
</evidence>
<dbReference type="GO" id="GO:0005178">
    <property type="term" value="F:integrin binding"/>
    <property type="evidence" value="ECO:0007669"/>
    <property type="project" value="Ensembl"/>
</dbReference>
<feature type="coiled-coil region" evidence="7">
    <location>
        <begin position="80"/>
        <end position="149"/>
    </location>
</feature>
<dbReference type="GO" id="GO:0055091">
    <property type="term" value="P:phospholipid homeostasis"/>
    <property type="evidence" value="ECO:0007669"/>
    <property type="project" value="Ensembl"/>
</dbReference>
<dbReference type="GO" id="GO:0007596">
    <property type="term" value="P:blood coagulation"/>
    <property type="evidence" value="ECO:0007669"/>
    <property type="project" value="InterPro"/>
</dbReference>
<dbReference type="OrthoDB" id="8866652at2759"/>
<evidence type="ECO:0000259" key="9">
    <source>
        <dbReference type="PROSITE" id="PS51406"/>
    </source>
</evidence>
<feature type="signal peptide" evidence="8">
    <location>
        <begin position="1"/>
        <end position="16"/>
    </location>
</feature>
<name>A0A670JGS1_PODMU</name>
<dbReference type="GO" id="GO:0008083">
    <property type="term" value="F:growth factor activity"/>
    <property type="evidence" value="ECO:0007669"/>
    <property type="project" value="Ensembl"/>
</dbReference>
<dbReference type="RefSeq" id="XP_028589081.1">
    <property type="nucleotide sequence ID" value="XM_028733248.1"/>
</dbReference>
<dbReference type="InterPro" id="IPR014716">
    <property type="entry name" value="Fibrinogen_a/b/g_C_1"/>
</dbReference>
<dbReference type="GO" id="GO:0019915">
    <property type="term" value="P:lipid storage"/>
    <property type="evidence" value="ECO:0007669"/>
    <property type="project" value="Ensembl"/>
</dbReference>
<dbReference type="PANTHER" id="PTHR47221:SF6">
    <property type="entry name" value="FIBRINOGEN ALPHA CHAIN"/>
    <property type="match status" value="1"/>
</dbReference>
<dbReference type="GO" id="GO:0009986">
    <property type="term" value="C:cell surface"/>
    <property type="evidence" value="ECO:0007669"/>
    <property type="project" value="Ensembl"/>
</dbReference>
<dbReference type="CDD" id="cd00087">
    <property type="entry name" value="FReD"/>
    <property type="match status" value="1"/>
</dbReference>
<dbReference type="GO" id="GO:0048844">
    <property type="term" value="P:artery morphogenesis"/>
    <property type="evidence" value="ECO:0007669"/>
    <property type="project" value="Ensembl"/>
</dbReference>
<keyword evidence="5" id="KW-1015">Disulfide bond</keyword>
<feature type="chain" id="PRO_5025643372" evidence="8">
    <location>
        <begin position="17"/>
        <end position="459"/>
    </location>
</feature>
<keyword evidence="2" id="KW-0964">Secreted</keyword>
<dbReference type="GO" id="GO:0006071">
    <property type="term" value="P:glycerol metabolic process"/>
    <property type="evidence" value="ECO:0007669"/>
    <property type="project" value="Ensembl"/>
</dbReference>
<reference evidence="10" key="3">
    <citation type="submission" date="2025-09" db="UniProtKB">
        <authorList>
            <consortium name="Ensembl"/>
        </authorList>
    </citation>
    <scope>IDENTIFICATION</scope>
</reference>
<dbReference type="GO" id="GO:0007160">
    <property type="term" value="P:cell-matrix adhesion"/>
    <property type="evidence" value="ECO:0007669"/>
    <property type="project" value="Ensembl"/>
</dbReference>
<dbReference type="GO" id="GO:0005615">
    <property type="term" value="C:extracellular space"/>
    <property type="evidence" value="ECO:0007669"/>
    <property type="project" value="Ensembl"/>
</dbReference>
<accession>A0A670JGS1</accession>
<reference evidence="10 11" key="1">
    <citation type="journal article" date="2019" name="Proc. Natl. Acad. Sci. U.S.A.">
        <title>Regulatory changes in pterin and carotenoid genes underlie balanced color polymorphisms in the wall lizard.</title>
        <authorList>
            <person name="Andrade P."/>
            <person name="Pinho C."/>
            <person name="Perez I de Lanuza G."/>
            <person name="Afonso S."/>
            <person name="Brejcha J."/>
            <person name="Rubin C.J."/>
            <person name="Wallerman O."/>
            <person name="Pereira P."/>
            <person name="Sabatino S.J."/>
            <person name="Bellati A."/>
            <person name="Pellitteri-Rosa D."/>
            <person name="Bosakova Z."/>
            <person name="Bunikis I."/>
            <person name="Carretero M.A."/>
            <person name="Feiner N."/>
            <person name="Marsik P."/>
            <person name="Pauperio F."/>
            <person name="Salvi D."/>
            <person name="Soler L."/>
            <person name="While G.M."/>
            <person name="Uller T."/>
            <person name="Font E."/>
            <person name="Andersson L."/>
            <person name="Carneiro M."/>
        </authorList>
    </citation>
    <scope>NUCLEOTIDE SEQUENCE</scope>
</reference>
<evidence type="ECO:0000313" key="11">
    <source>
        <dbReference type="Proteomes" id="UP000472272"/>
    </source>
</evidence>
<dbReference type="GO" id="GO:0070328">
    <property type="term" value="P:triglyceride homeostasis"/>
    <property type="evidence" value="ECO:0007669"/>
    <property type="project" value="Ensembl"/>
</dbReference>
<dbReference type="GO" id="GO:0035473">
    <property type="term" value="F:lipase binding"/>
    <property type="evidence" value="ECO:0007669"/>
    <property type="project" value="Ensembl"/>
</dbReference>
<dbReference type="GO" id="GO:0042632">
    <property type="term" value="P:cholesterol homeostasis"/>
    <property type="evidence" value="ECO:0007669"/>
    <property type="project" value="Ensembl"/>
</dbReference>
<dbReference type="GO" id="GO:0090318">
    <property type="term" value="P:regulation of chylomicron remodeling"/>
    <property type="evidence" value="ECO:0007669"/>
    <property type="project" value="Ensembl"/>
</dbReference>